<gene>
    <name evidence="6" type="ORF">TCAL_04114</name>
</gene>
<feature type="chain" id="PRO_5022177538" description="C1q domain-containing protein" evidence="4">
    <location>
        <begin position="19"/>
        <end position="265"/>
    </location>
</feature>
<evidence type="ECO:0000313" key="6">
    <source>
        <dbReference type="EMBL" id="TRY69118.1"/>
    </source>
</evidence>
<dbReference type="PRINTS" id="PR00007">
    <property type="entry name" value="COMPLEMNTC1Q"/>
</dbReference>
<dbReference type="InterPro" id="IPR050822">
    <property type="entry name" value="Cerebellin_Synaptic_Org"/>
</dbReference>
<evidence type="ECO:0000256" key="4">
    <source>
        <dbReference type="SAM" id="SignalP"/>
    </source>
</evidence>
<sequence>MDFVSVLVLLVTLKSASSITIVEDTAERNGLSNKAITDITTQQLLLMNKLLFQLQPENQPKCQDNSMSQTLLDDLKNFWIIKDQVKNALITLAELIVQVQNAEESLRYLDLDNKYLKRTLDHLKLDVRSLKKSREKEGQKSSVYFDASRSTDFALLGNLTYTYCQVNVGNGLDLATGTFQAPVSGTYLFSFHANTMKGKDGLVLMKKNGDIMGGMYDTDNFNHNTLAQSLMVALNEGDMVWIEILSGGVRSNENIYVHFSGLLIR</sequence>
<comment type="subcellular location">
    <subcellularLocation>
        <location evidence="1">Secreted</location>
    </subcellularLocation>
</comment>
<dbReference type="OrthoDB" id="6349811at2759"/>
<feature type="domain" description="C1q" evidence="5">
    <location>
        <begin position="138"/>
        <end position="265"/>
    </location>
</feature>
<name>A0A553NUK3_TIGCA</name>
<dbReference type="SMART" id="SM00110">
    <property type="entry name" value="C1Q"/>
    <property type="match status" value="1"/>
</dbReference>
<comment type="caution">
    <text evidence="6">The sequence shown here is derived from an EMBL/GenBank/DDBJ whole genome shotgun (WGS) entry which is preliminary data.</text>
</comment>
<protein>
    <recommendedName>
        <fullName evidence="5">C1q domain-containing protein</fullName>
    </recommendedName>
</protein>
<dbReference type="PANTHER" id="PTHR22923">
    <property type="entry name" value="CEREBELLIN-RELATED"/>
    <property type="match status" value="1"/>
</dbReference>
<evidence type="ECO:0000256" key="3">
    <source>
        <dbReference type="ARBA" id="ARBA00022729"/>
    </source>
</evidence>
<evidence type="ECO:0000256" key="1">
    <source>
        <dbReference type="ARBA" id="ARBA00004613"/>
    </source>
</evidence>
<dbReference type="EMBL" id="VCGU01000010">
    <property type="protein sequence ID" value="TRY69118.1"/>
    <property type="molecule type" value="Genomic_DNA"/>
</dbReference>
<dbReference type="Proteomes" id="UP000318571">
    <property type="component" value="Chromosome 1"/>
</dbReference>
<organism evidence="6 7">
    <name type="scientific">Tigriopus californicus</name>
    <name type="common">Marine copepod</name>
    <dbReference type="NCBI Taxonomy" id="6832"/>
    <lineage>
        <taxon>Eukaryota</taxon>
        <taxon>Metazoa</taxon>
        <taxon>Ecdysozoa</taxon>
        <taxon>Arthropoda</taxon>
        <taxon>Crustacea</taxon>
        <taxon>Multicrustacea</taxon>
        <taxon>Hexanauplia</taxon>
        <taxon>Copepoda</taxon>
        <taxon>Harpacticoida</taxon>
        <taxon>Harpacticidae</taxon>
        <taxon>Tigriopus</taxon>
    </lineage>
</organism>
<dbReference type="InterPro" id="IPR008983">
    <property type="entry name" value="Tumour_necrosis_fac-like_dom"/>
</dbReference>
<dbReference type="InterPro" id="IPR001073">
    <property type="entry name" value="C1q_dom"/>
</dbReference>
<dbReference type="OMA" id="KENDSVX"/>
<dbReference type="PANTHER" id="PTHR22923:SF116">
    <property type="entry name" value="C1Q DOMAIN-CONTAINING PROTEIN"/>
    <property type="match status" value="1"/>
</dbReference>
<feature type="signal peptide" evidence="4">
    <location>
        <begin position="1"/>
        <end position="18"/>
    </location>
</feature>
<reference evidence="6 7" key="1">
    <citation type="journal article" date="2018" name="Nat. Ecol. Evol.">
        <title>Genomic signatures of mitonuclear coevolution across populations of Tigriopus californicus.</title>
        <authorList>
            <person name="Barreto F.S."/>
            <person name="Watson E.T."/>
            <person name="Lima T.G."/>
            <person name="Willett C.S."/>
            <person name="Edmands S."/>
            <person name="Li W."/>
            <person name="Burton R.S."/>
        </authorList>
    </citation>
    <scope>NUCLEOTIDE SEQUENCE [LARGE SCALE GENOMIC DNA]</scope>
    <source>
        <strain evidence="6 7">San Diego</strain>
    </source>
</reference>
<dbReference type="PROSITE" id="PS50871">
    <property type="entry name" value="C1Q"/>
    <property type="match status" value="1"/>
</dbReference>
<keyword evidence="2" id="KW-0964">Secreted</keyword>
<dbReference type="GO" id="GO:0005576">
    <property type="term" value="C:extracellular region"/>
    <property type="evidence" value="ECO:0007669"/>
    <property type="project" value="UniProtKB-SubCell"/>
</dbReference>
<keyword evidence="3 4" id="KW-0732">Signal</keyword>
<dbReference type="SUPFAM" id="SSF49842">
    <property type="entry name" value="TNF-like"/>
    <property type="match status" value="1"/>
</dbReference>
<dbReference type="Pfam" id="PF00386">
    <property type="entry name" value="C1q"/>
    <property type="match status" value="1"/>
</dbReference>
<evidence type="ECO:0000259" key="5">
    <source>
        <dbReference type="PROSITE" id="PS50871"/>
    </source>
</evidence>
<proteinExistence type="predicted"/>
<keyword evidence="7" id="KW-1185">Reference proteome</keyword>
<dbReference type="AlphaFoldDB" id="A0A553NUK3"/>
<accession>A0A553NUK3</accession>
<dbReference type="Gene3D" id="2.60.120.40">
    <property type="match status" value="1"/>
</dbReference>
<evidence type="ECO:0000313" key="7">
    <source>
        <dbReference type="Proteomes" id="UP000318571"/>
    </source>
</evidence>
<evidence type="ECO:0000256" key="2">
    <source>
        <dbReference type="ARBA" id="ARBA00022525"/>
    </source>
</evidence>